<comment type="caution">
    <text evidence="7">The sequence shown here is derived from an EMBL/GenBank/DDBJ whole genome shotgun (WGS) entry which is preliminary data.</text>
</comment>
<dbReference type="InterPro" id="IPR036291">
    <property type="entry name" value="NAD(P)-bd_dom_sf"/>
</dbReference>
<dbReference type="InterPro" id="IPR006139">
    <property type="entry name" value="D-isomer_2_OHA_DH_cat_dom"/>
</dbReference>
<accession>A0A1S2LPL0</accession>
<dbReference type="SUPFAM" id="SSF52283">
    <property type="entry name" value="Formate/glycerate dehydrogenase catalytic domain-like"/>
    <property type="match status" value="1"/>
</dbReference>
<evidence type="ECO:0000259" key="5">
    <source>
        <dbReference type="Pfam" id="PF00389"/>
    </source>
</evidence>
<protein>
    <submittedName>
        <fullName evidence="7">D-2-hydroxyacid dehydrogenase</fullName>
    </submittedName>
</protein>
<dbReference type="Gene3D" id="3.40.50.720">
    <property type="entry name" value="NAD(P)-binding Rossmann-like Domain"/>
    <property type="match status" value="2"/>
</dbReference>
<dbReference type="EMBL" id="MLQQ01000008">
    <property type="protein sequence ID" value="OIJ14294.1"/>
    <property type="molecule type" value="Genomic_DNA"/>
</dbReference>
<dbReference type="Pfam" id="PF02826">
    <property type="entry name" value="2-Hacid_dh_C"/>
    <property type="match status" value="1"/>
</dbReference>
<sequence>MKIVSSARLKTSIKNKLTKNYPDLNFYFFKDMEEASEDVYDADVLITYGEDVTNEMIIKSKNLKWVMVISAGLDQMPLQAIKEKGILVTNARGIHKIPMAEYTLAMMLQVSRQAKQLMKNEQERIWDRRVPMLELNDKTVGILGTGAIGSEIAKYCRFFNMNTIGFNRSGRRVDEFDQIVTLENINELLHNSDFIVSVLPSTPDTDGMINEKLINEMKEGVVLINIGRGKNIVEADLIAALDGGNLAHAVLDVFTEEPLPEKSPFWGMDNVTVTPHLSGISPHYQPRAFAIFEKNLNTFLKGGKDFINKVDVNRGY</sequence>
<evidence type="ECO:0000313" key="8">
    <source>
        <dbReference type="Proteomes" id="UP000180098"/>
    </source>
</evidence>
<dbReference type="PANTHER" id="PTHR43333:SF1">
    <property type="entry name" value="D-ISOMER SPECIFIC 2-HYDROXYACID DEHYDROGENASE NAD-BINDING DOMAIN-CONTAINING PROTEIN"/>
    <property type="match status" value="1"/>
</dbReference>
<evidence type="ECO:0000256" key="3">
    <source>
        <dbReference type="ARBA" id="ARBA00023027"/>
    </source>
</evidence>
<feature type="domain" description="D-isomer specific 2-hydroxyacid dehydrogenase NAD-binding" evidence="6">
    <location>
        <begin position="104"/>
        <end position="278"/>
    </location>
</feature>
<dbReference type="FunFam" id="3.40.50.720:FF:000363">
    <property type="entry name" value="D-isomer specific 2-hydroxyacid dehydrogenase"/>
    <property type="match status" value="1"/>
</dbReference>
<dbReference type="InterPro" id="IPR029752">
    <property type="entry name" value="D-isomer_DH_CS1"/>
</dbReference>
<evidence type="ECO:0000313" key="7">
    <source>
        <dbReference type="EMBL" id="OIJ14294.1"/>
    </source>
</evidence>
<dbReference type="InterPro" id="IPR006140">
    <property type="entry name" value="D-isomer_DH_NAD-bd"/>
</dbReference>
<gene>
    <name evidence="7" type="ORF">BKP35_06940</name>
</gene>
<dbReference type="CDD" id="cd05300">
    <property type="entry name" value="2-Hacid_dh_1"/>
    <property type="match status" value="1"/>
</dbReference>
<dbReference type="Pfam" id="PF00389">
    <property type="entry name" value="2-Hacid_dh"/>
    <property type="match status" value="1"/>
</dbReference>
<evidence type="ECO:0000256" key="2">
    <source>
        <dbReference type="ARBA" id="ARBA00023002"/>
    </source>
</evidence>
<dbReference type="RefSeq" id="WP_071312651.1">
    <property type="nucleotide sequence ID" value="NZ_MLQQ01000008.1"/>
</dbReference>
<keyword evidence="3" id="KW-0520">NAD</keyword>
<dbReference type="PROSITE" id="PS00065">
    <property type="entry name" value="D_2_HYDROXYACID_DH_1"/>
    <property type="match status" value="1"/>
</dbReference>
<comment type="similarity">
    <text evidence="1 4">Belongs to the D-isomer specific 2-hydroxyacid dehydrogenase family.</text>
</comment>
<dbReference type="SUPFAM" id="SSF51735">
    <property type="entry name" value="NAD(P)-binding Rossmann-fold domains"/>
    <property type="match status" value="1"/>
</dbReference>
<keyword evidence="2 4" id="KW-0560">Oxidoreductase</keyword>
<dbReference type="GO" id="GO:0016616">
    <property type="term" value="F:oxidoreductase activity, acting on the CH-OH group of donors, NAD or NADP as acceptor"/>
    <property type="evidence" value="ECO:0007669"/>
    <property type="project" value="InterPro"/>
</dbReference>
<dbReference type="PANTHER" id="PTHR43333">
    <property type="entry name" value="2-HACID_DH_C DOMAIN-CONTAINING PROTEIN"/>
    <property type="match status" value="1"/>
</dbReference>
<dbReference type="OrthoDB" id="9805416at2"/>
<evidence type="ECO:0000256" key="1">
    <source>
        <dbReference type="ARBA" id="ARBA00005854"/>
    </source>
</evidence>
<name>A0A1S2LPL0_9BACI</name>
<dbReference type="AlphaFoldDB" id="A0A1S2LPL0"/>
<dbReference type="GO" id="GO:0051287">
    <property type="term" value="F:NAD binding"/>
    <property type="evidence" value="ECO:0007669"/>
    <property type="project" value="InterPro"/>
</dbReference>
<keyword evidence="8" id="KW-1185">Reference proteome</keyword>
<proteinExistence type="inferred from homology"/>
<feature type="domain" description="D-isomer specific 2-hydroxyacid dehydrogenase catalytic" evidence="5">
    <location>
        <begin position="14"/>
        <end position="304"/>
    </location>
</feature>
<evidence type="ECO:0000259" key="6">
    <source>
        <dbReference type="Pfam" id="PF02826"/>
    </source>
</evidence>
<dbReference type="Proteomes" id="UP000180098">
    <property type="component" value="Unassembled WGS sequence"/>
</dbReference>
<evidence type="ECO:0000256" key="4">
    <source>
        <dbReference type="RuleBase" id="RU003719"/>
    </source>
</evidence>
<organism evidence="7 8">
    <name type="scientific">Anaerobacillus arseniciselenatis</name>
    <dbReference type="NCBI Taxonomy" id="85682"/>
    <lineage>
        <taxon>Bacteria</taxon>
        <taxon>Bacillati</taxon>
        <taxon>Bacillota</taxon>
        <taxon>Bacilli</taxon>
        <taxon>Bacillales</taxon>
        <taxon>Bacillaceae</taxon>
        <taxon>Anaerobacillus</taxon>
    </lineage>
</organism>
<reference evidence="7 8" key="1">
    <citation type="submission" date="2016-10" db="EMBL/GenBank/DDBJ databases">
        <title>Draft genome sequences of four alkaliphilic bacteria belonging to the Anaerobacillus genus.</title>
        <authorList>
            <person name="Bassil N.M."/>
            <person name="Lloyd J.R."/>
        </authorList>
    </citation>
    <scope>NUCLEOTIDE SEQUENCE [LARGE SCALE GENOMIC DNA]</scope>
    <source>
        <strain evidence="7 8">DSM 15340</strain>
    </source>
</reference>